<evidence type="ECO:0000256" key="3">
    <source>
        <dbReference type="ARBA" id="ARBA00022571"/>
    </source>
</evidence>
<feature type="site" description="Participates in the substrate recognition with KAPA and in a stacking interaction with the adenine ring of SAM" evidence="10">
    <location>
        <position position="12"/>
    </location>
</feature>
<comment type="function">
    <text evidence="10">Catalyzes the transfer of the alpha-amino group from S-adenosyl-L-methionine (SAM) to 7-keto-8-aminopelargonic acid (KAPA) to form 7,8-diaminopelargonic acid (DAPA). It is the only aminotransferase known to utilize SAM as an amino donor.</text>
</comment>
<dbReference type="Proteomes" id="UP000305131">
    <property type="component" value="Unassembled WGS sequence"/>
</dbReference>
<comment type="subcellular location">
    <subcellularLocation>
        <location evidence="10">Cytoplasm</location>
    </subcellularLocation>
</comment>
<comment type="similarity">
    <text evidence="10">Belongs to the class-III pyridoxal-phosphate-dependent aminotransferase family. BioA subfamily.</text>
</comment>
<dbReference type="FunFam" id="3.40.640.10:FF:000004">
    <property type="entry name" value="Acetylornithine aminotransferase"/>
    <property type="match status" value="1"/>
</dbReference>
<dbReference type="AlphaFoldDB" id="A0A6C1KV37"/>
<feature type="modified residue" description="N6-(pyridoxal phosphate)lysine" evidence="10">
    <location>
        <position position="261"/>
    </location>
</feature>
<dbReference type="PANTHER" id="PTHR42684:SF3">
    <property type="entry name" value="ADENOSYLMETHIONINE-8-AMINO-7-OXONONANOATE AMINOTRANSFERASE"/>
    <property type="match status" value="1"/>
</dbReference>
<feature type="binding site" evidence="10">
    <location>
        <position position="232"/>
    </location>
    <ligand>
        <name>pyridoxal 5'-phosphate</name>
        <dbReference type="ChEBI" id="CHEBI:597326"/>
    </ligand>
</feature>
<evidence type="ECO:0000256" key="7">
    <source>
        <dbReference type="ARBA" id="ARBA00022756"/>
    </source>
</evidence>
<proteinExistence type="inferred from homology"/>
<dbReference type="Pfam" id="PF00202">
    <property type="entry name" value="Aminotran_3"/>
    <property type="match status" value="1"/>
</dbReference>
<feature type="binding site" evidence="10">
    <location>
        <position position="139"/>
    </location>
    <ligand>
        <name>substrate</name>
    </ligand>
</feature>
<dbReference type="GO" id="GO:0006526">
    <property type="term" value="P:L-arginine biosynthetic process"/>
    <property type="evidence" value="ECO:0007669"/>
    <property type="project" value="UniProtKB-KW"/>
</dbReference>
<name>A0A6C1KV37_XANAU</name>
<comment type="cofactor">
    <cofactor evidence="1 10">
        <name>pyridoxal 5'-phosphate</name>
        <dbReference type="ChEBI" id="CHEBI:597326"/>
    </cofactor>
</comment>
<comment type="caution">
    <text evidence="11">The sequence shown here is derived from an EMBL/GenBank/DDBJ whole genome shotgun (WGS) entry which is preliminary data.</text>
</comment>
<feature type="binding site" evidence="10">
    <location>
        <position position="385"/>
    </location>
    <ligand>
        <name>substrate</name>
    </ligand>
</feature>
<dbReference type="SUPFAM" id="SSF53383">
    <property type="entry name" value="PLP-dependent transferases"/>
    <property type="match status" value="1"/>
</dbReference>
<dbReference type="OrthoDB" id="9801834at2"/>
<evidence type="ECO:0000313" key="11">
    <source>
        <dbReference type="EMBL" id="TLX44766.1"/>
    </source>
</evidence>
<keyword evidence="4 10" id="KW-0032">Aminotransferase</keyword>
<keyword evidence="7 10" id="KW-0093">Biotin biosynthesis</keyword>
<organism evidence="11 12">
    <name type="scientific">Xanthobacter autotrophicus</name>
    <dbReference type="NCBI Taxonomy" id="280"/>
    <lineage>
        <taxon>Bacteria</taxon>
        <taxon>Pseudomonadati</taxon>
        <taxon>Pseudomonadota</taxon>
        <taxon>Alphaproteobacteria</taxon>
        <taxon>Hyphomicrobiales</taxon>
        <taxon>Xanthobacteraceae</taxon>
        <taxon>Xanthobacter</taxon>
    </lineage>
</organism>
<keyword evidence="3" id="KW-0055">Arginine biosynthesis</keyword>
<evidence type="ECO:0000256" key="9">
    <source>
        <dbReference type="ARBA" id="ARBA00048449"/>
    </source>
</evidence>
<evidence type="ECO:0000256" key="8">
    <source>
        <dbReference type="ARBA" id="ARBA00022898"/>
    </source>
</evidence>
<dbReference type="InterPro" id="IPR005814">
    <property type="entry name" value="Aminotrans_3"/>
</dbReference>
<evidence type="ECO:0000256" key="2">
    <source>
        <dbReference type="ARBA" id="ARBA00005063"/>
    </source>
</evidence>
<dbReference type="InterPro" id="IPR015421">
    <property type="entry name" value="PyrdxlP-dep_Trfase_major"/>
</dbReference>
<feature type="binding site" evidence="10">
    <location>
        <position position="261"/>
    </location>
    <ligand>
        <name>substrate</name>
    </ligand>
</feature>
<comment type="catalytic activity">
    <reaction evidence="9 10">
        <text>(8S)-8-amino-7-oxononanoate + S-adenosyl-L-methionine = S-adenosyl-4-methylsulfanyl-2-oxobutanoate + (7R,8S)-7,8-diammoniononanoate</text>
        <dbReference type="Rhea" id="RHEA:16861"/>
        <dbReference type="ChEBI" id="CHEBI:16490"/>
        <dbReference type="ChEBI" id="CHEBI:59789"/>
        <dbReference type="ChEBI" id="CHEBI:149468"/>
        <dbReference type="ChEBI" id="CHEBI:149469"/>
        <dbReference type="EC" id="2.6.1.62"/>
    </reaction>
</comment>
<dbReference type="GO" id="GO:0030170">
    <property type="term" value="F:pyridoxal phosphate binding"/>
    <property type="evidence" value="ECO:0007669"/>
    <property type="project" value="UniProtKB-UniRule"/>
</dbReference>
<dbReference type="GO" id="GO:0004141">
    <property type="term" value="F:dethiobiotin synthase activity"/>
    <property type="evidence" value="ECO:0007669"/>
    <property type="project" value="TreeGrafter"/>
</dbReference>
<keyword evidence="10" id="KW-0963">Cytoplasm</keyword>
<comment type="pathway">
    <text evidence="2 10">Cofactor biosynthesis; biotin biosynthesis; 7,8-diaminononanoate from 8-amino-7-oxononanoate (SAM route): step 1/1.</text>
</comment>
<sequence length="421" mass="44987">MTASPSPVWHPFTQHALAPEPPVVVRGQGAWLETASGGRILDAISSWWVITHGHCHPRIVAAIAEQAGQLDQVIFAGHTHPAAEALARGLVAMTPEGLDHVFFSDSGSTAVEVALKMAAGYWRHTGEQRTRILALEHGYHGDTIGTMSVGARGVYNAAYEPFLFEVTRLPFPEKGREQVTLDALEAACREAPAALLVEPLILGAGGMHIYAPAVLAEMAAICARHGVLFIADEVMTGFGRTGTLFACEQAGAVPDIACYAKGLTGGSLPLAVTLCRRAIFDAHYSTDRARTFFHSSSFTANPIACAAAVANLKIWADEPVGARIAALGDAHEERLARFRDDRRFANVRRLGTIAALDLVAPDPGYLADVGPRLAAFFRDEGLLIRPLGNTLYVMPPYCVTAEDLDLVYGAIATAADRFGRA</sequence>
<comment type="subunit">
    <text evidence="10">Homodimer.</text>
</comment>
<evidence type="ECO:0000256" key="10">
    <source>
        <dbReference type="HAMAP-Rule" id="MF_00834"/>
    </source>
</evidence>
<evidence type="ECO:0000256" key="4">
    <source>
        <dbReference type="ARBA" id="ARBA00022576"/>
    </source>
</evidence>
<dbReference type="GO" id="GO:0009102">
    <property type="term" value="P:biotin biosynthetic process"/>
    <property type="evidence" value="ECO:0007669"/>
    <property type="project" value="UniProtKB-UniRule"/>
</dbReference>
<dbReference type="UniPathway" id="UPA00078">
    <property type="reaction ID" value="UER00160"/>
</dbReference>
<feature type="binding site" evidence="10">
    <location>
        <position position="295"/>
    </location>
    <ligand>
        <name>substrate</name>
    </ligand>
</feature>
<protein>
    <recommendedName>
        <fullName evidence="10">Adenosylmethionine-8-amino-7-oxononanoate aminotransferase</fullName>
        <ecNumber evidence="10">2.6.1.62</ecNumber>
    </recommendedName>
    <alternativeName>
        <fullName evidence="10">7,8-diamino-pelargonic acid aminotransferase</fullName>
        <shortName evidence="10">DAPA AT</shortName>
        <shortName evidence="10">DAPA aminotransferase</shortName>
    </alternativeName>
    <alternativeName>
        <fullName evidence="10">7,8-diaminononanoate synthase</fullName>
        <shortName evidence="10">DANS</shortName>
    </alternativeName>
    <alternativeName>
        <fullName evidence="10">Diaminopelargonic acid synthase</fullName>
    </alternativeName>
</protein>
<evidence type="ECO:0000313" key="12">
    <source>
        <dbReference type="Proteomes" id="UP000305131"/>
    </source>
</evidence>
<dbReference type="GO" id="GO:0004015">
    <property type="term" value="F:adenosylmethionine-8-amino-7-oxononanoate transaminase activity"/>
    <property type="evidence" value="ECO:0007669"/>
    <property type="project" value="UniProtKB-UniRule"/>
</dbReference>
<accession>A0A6C1KV37</accession>
<keyword evidence="3" id="KW-0028">Amino-acid biosynthesis</keyword>
<dbReference type="NCBIfam" id="TIGR00508">
    <property type="entry name" value="bioA"/>
    <property type="match status" value="1"/>
</dbReference>
<dbReference type="InterPro" id="IPR015422">
    <property type="entry name" value="PyrdxlP-dep_Trfase_small"/>
</dbReference>
<evidence type="ECO:0000256" key="6">
    <source>
        <dbReference type="ARBA" id="ARBA00022691"/>
    </source>
</evidence>
<keyword evidence="5 10" id="KW-0808">Transferase</keyword>
<dbReference type="Gene3D" id="3.90.1150.10">
    <property type="entry name" value="Aspartate Aminotransferase, domain 1"/>
    <property type="match status" value="1"/>
</dbReference>
<dbReference type="RefSeq" id="WP_138397767.1">
    <property type="nucleotide sequence ID" value="NZ_JBAFVI010000009.1"/>
</dbReference>
<dbReference type="EMBL" id="VAUP01000004">
    <property type="protein sequence ID" value="TLX44766.1"/>
    <property type="molecule type" value="Genomic_DNA"/>
</dbReference>
<dbReference type="CDD" id="cd00610">
    <property type="entry name" value="OAT_like"/>
    <property type="match status" value="1"/>
</dbReference>
<dbReference type="HAMAP" id="MF_00834">
    <property type="entry name" value="BioA"/>
    <property type="match status" value="1"/>
</dbReference>
<dbReference type="InterPro" id="IPR015424">
    <property type="entry name" value="PyrdxlP-dep_Trfase"/>
</dbReference>
<dbReference type="NCBIfam" id="NF004624">
    <property type="entry name" value="PRK05964.1"/>
    <property type="match status" value="1"/>
</dbReference>
<keyword evidence="6 10" id="KW-0949">S-adenosyl-L-methionine</keyword>
<feature type="binding site" evidence="10">
    <location>
        <position position="47"/>
    </location>
    <ligand>
        <name>substrate</name>
    </ligand>
</feature>
<dbReference type="Gene3D" id="3.40.640.10">
    <property type="entry name" value="Type I PLP-dependent aspartate aminotransferase-like (Major domain)"/>
    <property type="match status" value="1"/>
</dbReference>
<reference evidence="11 12" key="1">
    <citation type="submission" date="2019-05" db="EMBL/GenBank/DDBJ databases">
        <authorList>
            <person name="Zhou X."/>
        </authorList>
    </citation>
    <scope>NUCLEOTIDE SEQUENCE [LARGE SCALE GENOMIC DNA]</scope>
    <source>
        <strain evidence="11 12">DSM 432</strain>
    </source>
</reference>
<keyword evidence="8 10" id="KW-0663">Pyridoxal phosphate</keyword>
<dbReference type="GO" id="GO:0005737">
    <property type="term" value="C:cytoplasm"/>
    <property type="evidence" value="ECO:0007669"/>
    <property type="project" value="UniProtKB-SubCell"/>
</dbReference>
<dbReference type="EC" id="2.6.1.62" evidence="10"/>
<dbReference type="PANTHER" id="PTHR42684">
    <property type="entry name" value="ADENOSYLMETHIONINE-8-AMINO-7-OXONONANOATE AMINOTRANSFERASE"/>
    <property type="match status" value="1"/>
</dbReference>
<evidence type="ECO:0000256" key="1">
    <source>
        <dbReference type="ARBA" id="ARBA00001933"/>
    </source>
</evidence>
<feature type="binding site" evidence="10">
    <location>
        <begin position="107"/>
        <end position="108"/>
    </location>
    <ligand>
        <name>pyridoxal 5'-phosphate</name>
        <dbReference type="ChEBI" id="CHEBI:597326"/>
    </ligand>
</feature>
<feature type="binding site" evidence="10">
    <location>
        <begin position="296"/>
        <end position="297"/>
    </location>
    <ligand>
        <name>pyridoxal 5'-phosphate</name>
        <dbReference type="ChEBI" id="CHEBI:597326"/>
    </ligand>
</feature>
<evidence type="ECO:0000256" key="5">
    <source>
        <dbReference type="ARBA" id="ARBA00022679"/>
    </source>
</evidence>
<dbReference type="InterPro" id="IPR005815">
    <property type="entry name" value="BioA"/>
</dbReference>
<dbReference type="InterPro" id="IPR049704">
    <property type="entry name" value="Aminotrans_3_PPA_site"/>
</dbReference>
<gene>
    <name evidence="10" type="primary">bioA</name>
    <name evidence="11" type="ORF">FBQ73_01580</name>
</gene>
<dbReference type="GeneID" id="95772150"/>
<dbReference type="PROSITE" id="PS00600">
    <property type="entry name" value="AA_TRANSFER_CLASS_3"/>
    <property type="match status" value="1"/>
</dbReference>